<dbReference type="InterPro" id="IPR013022">
    <property type="entry name" value="Xyl_isomerase-like_TIM-brl"/>
</dbReference>
<dbReference type="RefSeq" id="WP_181061617.1">
    <property type="nucleotide sequence ID" value="NZ_JACDTY010000026.1"/>
</dbReference>
<dbReference type="PANTHER" id="PTHR12110">
    <property type="entry name" value="HYDROXYPYRUVATE ISOMERASE"/>
    <property type="match status" value="1"/>
</dbReference>
<dbReference type="AlphaFoldDB" id="A0A838BGR5"/>
<evidence type="ECO:0000313" key="2">
    <source>
        <dbReference type="EMBL" id="MBA1144684.1"/>
    </source>
</evidence>
<proteinExistence type="predicted"/>
<comment type="caution">
    <text evidence="2">The sequence shown here is derived from an EMBL/GenBank/DDBJ whole genome shotgun (WGS) entry which is preliminary data.</text>
</comment>
<protein>
    <submittedName>
        <fullName evidence="2">Sugar phosphate isomerase/epimerase</fullName>
    </submittedName>
</protein>
<feature type="domain" description="Xylose isomerase-like TIM barrel" evidence="1">
    <location>
        <begin position="25"/>
        <end position="278"/>
    </location>
</feature>
<name>A0A838BGR5_9HYPH</name>
<dbReference type="Proteomes" id="UP000558284">
    <property type="component" value="Unassembled WGS sequence"/>
</dbReference>
<organism evidence="2 3">
    <name type="scientific">Mesorhizobium neociceri</name>
    <dbReference type="NCBI Taxonomy" id="1307853"/>
    <lineage>
        <taxon>Bacteria</taxon>
        <taxon>Pseudomonadati</taxon>
        <taxon>Pseudomonadota</taxon>
        <taxon>Alphaproteobacteria</taxon>
        <taxon>Hyphomicrobiales</taxon>
        <taxon>Phyllobacteriaceae</taxon>
        <taxon>Mesorhizobium</taxon>
    </lineage>
</organism>
<dbReference type="InterPro" id="IPR036237">
    <property type="entry name" value="Xyl_isomerase-like_sf"/>
</dbReference>
<dbReference type="GO" id="GO:0016853">
    <property type="term" value="F:isomerase activity"/>
    <property type="evidence" value="ECO:0007669"/>
    <property type="project" value="UniProtKB-KW"/>
</dbReference>
<reference evidence="2 3" key="1">
    <citation type="submission" date="2020-07" db="EMBL/GenBank/DDBJ databases">
        <title>Definition of the novel symbiovar canariense within Mesorhizobium novociceri, a new species of genus Mesorhizobium nodulating Cicer canariense in the Caldera de Taburiente National Park (La Palma, Canary Islands).</title>
        <authorList>
            <person name="Leon-Barrios M."/>
            <person name="Perez-Yepez J."/>
            <person name="Flores-Felix J.D."/>
            <person name="Ramirez-Baena M.H."/>
            <person name="Pulido-Suarez L."/>
            <person name="Igual J.M."/>
            <person name="Velazquez E."/>
            <person name="Peix A."/>
        </authorList>
    </citation>
    <scope>NUCLEOTIDE SEQUENCE [LARGE SCALE GENOMIC DNA]</scope>
    <source>
        <strain evidence="2 3">CCANP35</strain>
    </source>
</reference>
<evidence type="ECO:0000313" key="3">
    <source>
        <dbReference type="Proteomes" id="UP000558284"/>
    </source>
</evidence>
<gene>
    <name evidence="2" type="ORF">H0241_31255</name>
</gene>
<keyword evidence="2" id="KW-0413">Isomerase</keyword>
<dbReference type="InterPro" id="IPR050312">
    <property type="entry name" value="IolE/XylAMocC-like"/>
</dbReference>
<dbReference type="PANTHER" id="PTHR12110:SF21">
    <property type="entry name" value="XYLOSE ISOMERASE-LIKE TIM BARREL DOMAIN-CONTAINING PROTEIN"/>
    <property type="match status" value="1"/>
</dbReference>
<dbReference type="SUPFAM" id="SSF51658">
    <property type="entry name" value="Xylose isomerase-like"/>
    <property type="match status" value="1"/>
</dbReference>
<dbReference type="EMBL" id="JACDTY010000026">
    <property type="protein sequence ID" value="MBA1144684.1"/>
    <property type="molecule type" value="Genomic_DNA"/>
</dbReference>
<sequence length="295" mass="32427">MTLQAEYALIFNTTAAKHATLAKEIDVARDAGFSGIETTAAKVLSYLDAGHSVSDLKATLDGLPIYGIGTVLNIERHGDDARSLISDARTIFELAHRVGARGVQVITGPLDHVEVKRFREGEPKAGYRGVLGYKDEERIDITARNLKLLAEIAQEFELIVYLEALAWSPVNSLAHQVALLRRADQDNLKMVVDYWHCYASGDRPEDVARIDGNLIYGVHVCDSLPLTGGVPNESVLRDIPTGEGVLDLKAWTDAVKATGYTGWWCSETFCRKLQHENSYDVASQMRAQLISLVSS</sequence>
<dbReference type="Pfam" id="PF01261">
    <property type="entry name" value="AP_endonuc_2"/>
    <property type="match status" value="1"/>
</dbReference>
<accession>A0A838BGR5</accession>
<evidence type="ECO:0000259" key="1">
    <source>
        <dbReference type="Pfam" id="PF01261"/>
    </source>
</evidence>
<dbReference type="Gene3D" id="3.20.20.150">
    <property type="entry name" value="Divalent-metal-dependent TIM barrel enzymes"/>
    <property type="match status" value="1"/>
</dbReference>
<keyword evidence="3" id="KW-1185">Reference proteome</keyword>